<gene>
    <name evidence="2" type="ORF">SLU01_26930</name>
</gene>
<evidence type="ECO:0008006" key="4">
    <source>
        <dbReference type="Google" id="ProtNLM"/>
    </source>
</evidence>
<organism evidence="2 3">
    <name type="scientific">Sporosarcina luteola</name>
    <dbReference type="NCBI Taxonomy" id="582850"/>
    <lineage>
        <taxon>Bacteria</taxon>
        <taxon>Bacillati</taxon>
        <taxon>Bacillota</taxon>
        <taxon>Bacilli</taxon>
        <taxon>Bacillales</taxon>
        <taxon>Caryophanaceae</taxon>
        <taxon>Sporosarcina</taxon>
    </lineage>
</organism>
<sequence length="162" mass="17756">MIKDILRGVGIGCILAGGILYFTDSADTNTDSQSYKTQLDELQTELDKVKEELAIAQTATSTSRETEAKEKTDSNVNENDEKSEKEQQTSEPITKIILSIESGSNSTSVAEKLEKAGIIENAKDLEAYLMENGLAGRIQIGEHEVDTTMDIQKIARIITNTK</sequence>
<name>A0A511ZAB9_9BACL</name>
<feature type="compositionally biased region" description="Basic and acidic residues" evidence="1">
    <location>
        <begin position="64"/>
        <end position="88"/>
    </location>
</feature>
<dbReference type="EMBL" id="BJYL01000036">
    <property type="protein sequence ID" value="GEN84381.1"/>
    <property type="molecule type" value="Genomic_DNA"/>
</dbReference>
<keyword evidence="3" id="KW-1185">Reference proteome</keyword>
<dbReference type="Gene3D" id="3.30.1490.480">
    <property type="entry name" value="Endolytic murein transglycosylase"/>
    <property type="match status" value="1"/>
</dbReference>
<dbReference type="OrthoDB" id="2138957at2"/>
<evidence type="ECO:0000256" key="1">
    <source>
        <dbReference type="SAM" id="MobiDB-lite"/>
    </source>
</evidence>
<dbReference type="RefSeq" id="WP_147059180.1">
    <property type="nucleotide sequence ID" value="NZ_BJYL01000036.1"/>
</dbReference>
<accession>A0A511ZAB9</accession>
<evidence type="ECO:0000313" key="2">
    <source>
        <dbReference type="EMBL" id="GEN84381.1"/>
    </source>
</evidence>
<dbReference type="Proteomes" id="UP000321901">
    <property type="component" value="Unassembled WGS sequence"/>
</dbReference>
<feature type="region of interest" description="Disordered" evidence="1">
    <location>
        <begin position="55"/>
        <end position="94"/>
    </location>
</feature>
<evidence type="ECO:0000313" key="3">
    <source>
        <dbReference type="Proteomes" id="UP000321901"/>
    </source>
</evidence>
<protein>
    <recommendedName>
        <fullName evidence="4">Aminodeoxychorismate lyase</fullName>
    </recommendedName>
</protein>
<dbReference type="AlphaFoldDB" id="A0A511ZAB9"/>
<proteinExistence type="predicted"/>
<reference evidence="2 3" key="1">
    <citation type="submission" date="2019-07" db="EMBL/GenBank/DDBJ databases">
        <title>Whole genome shotgun sequence of Sporosarcina luteola NBRC 105378.</title>
        <authorList>
            <person name="Hosoyama A."/>
            <person name="Uohara A."/>
            <person name="Ohji S."/>
            <person name="Ichikawa N."/>
        </authorList>
    </citation>
    <scope>NUCLEOTIDE SEQUENCE [LARGE SCALE GENOMIC DNA]</scope>
    <source>
        <strain evidence="2 3">NBRC 105378</strain>
    </source>
</reference>
<comment type="caution">
    <text evidence="2">The sequence shown here is derived from an EMBL/GenBank/DDBJ whole genome shotgun (WGS) entry which is preliminary data.</text>
</comment>